<reference evidence="2" key="1">
    <citation type="submission" date="2014-08" db="EMBL/GenBank/DDBJ databases">
        <authorList>
            <person name="Murali S."/>
            <person name="Richards S."/>
            <person name="Bandaranaike D."/>
            <person name="Bellair M."/>
            <person name="Blankenburg K."/>
            <person name="Chao H."/>
            <person name="Dinh H."/>
            <person name="Doddapaneni H."/>
            <person name="Dugan-Rocha S."/>
            <person name="Elkadiri S."/>
            <person name="Gnanaolivu R."/>
            <person name="Hughes D."/>
            <person name="Lee S."/>
            <person name="Li M."/>
            <person name="Ming W."/>
            <person name="Munidasa M."/>
            <person name="Muniz J."/>
            <person name="Nguyen L."/>
            <person name="Osuji N."/>
            <person name="Pu L.-L."/>
            <person name="Puazo M."/>
            <person name="Skinner E."/>
            <person name="Qu C."/>
            <person name="Quiroz J."/>
            <person name="Raj R."/>
            <person name="Weissenberger G."/>
            <person name="Xin Y."/>
            <person name="Zou X."/>
            <person name="Han Y."/>
            <person name="Worley K."/>
            <person name="Muzny D."/>
            <person name="Gibbs R."/>
        </authorList>
    </citation>
    <scope>NUCLEOTIDE SEQUENCE</scope>
    <source>
        <strain evidence="2">HAZT.00-mixed</strain>
        <tissue evidence="2">Whole organism</tissue>
    </source>
</reference>
<feature type="domain" description="BEACH" evidence="1">
    <location>
        <begin position="44"/>
        <end position="199"/>
    </location>
</feature>
<sequence length="199" mass="23251">MGFWASVFFAFADTATVRRVVKALPRVGVGIKYGIPQTRRASLMSPRQLFRAANMTQKWQRREISNFEYLMFLNTVAGRTYNDLNQYPVFPWVVTNYESVELDLSQPSNYRDLSKHALLMPVLVCHLRFHRSVAMLQQNIGYEFKDKYLLQLALTHPSFRENFGTNPDHVRNSLTNCGVRQPEYGDRRVLHMNTRKRGM</sequence>
<dbReference type="GO" id="GO:0019901">
    <property type="term" value="F:protein kinase binding"/>
    <property type="evidence" value="ECO:0007669"/>
    <property type="project" value="TreeGrafter"/>
</dbReference>
<dbReference type="SMART" id="SM01026">
    <property type="entry name" value="Beach"/>
    <property type="match status" value="1"/>
</dbReference>
<evidence type="ECO:0000259" key="1">
    <source>
        <dbReference type="PROSITE" id="PS50197"/>
    </source>
</evidence>
<proteinExistence type="predicted"/>
<dbReference type="GO" id="GO:0008104">
    <property type="term" value="P:intracellular protein localization"/>
    <property type="evidence" value="ECO:0007669"/>
    <property type="project" value="TreeGrafter"/>
</dbReference>
<dbReference type="GO" id="GO:0005829">
    <property type="term" value="C:cytosol"/>
    <property type="evidence" value="ECO:0007669"/>
    <property type="project" value="TreeGrafter"/>
</dbReference>
<dbReference type="SUPFAM" id="SSF69065">
    <property type="entry name" value="RNase III domain-like"/>
    <property type="match status" value="1"/>
</dbReference>
<protein>
    <recommendedName>
        <fullName evidence="1">BEACH domain-containing protein</fullName>
    </recommendedName>
</protein>
<dbReference type="SUPFAM" id="SSF81837">
    <property type="entry name" value="BEACH domain"/>
    <property type="match status" value="1"/>
</dbReference>
<dbReference type="InterPro" id="IPR036389">
    <property type="entry name" value="RNase_III_sf"/>
</dbReference>
<reference evidence="2" key="3">
    <citation type="submission" date="2019-06" db="EMBL/GenBank/DDBJ databases">
        <authorList>
            <person name="Poynton C."/>
            <person name="Hasenbein S."/>
            <person name="Benoit J.B."/>
            <person name="Sepulveda M.S."/>
            <person name="Poelchau M.F."/>
            <person name="Murali S.C."/>
            <person name="Chen S."/>
            <person name="Glastad K.M."/>
            <person name="Werren J.H."/>
            <person name="Vineis J.H."/>
            <person name="Bowen J.L."/>
            <person name="Friedrich M."/>
            <person name="Jones J."/>
            <person name="Robertson H.M."/>
            <person name="Feyereisen R."/>
            <person name="Mechler-Hickson A."/>
            <person name="Mathers N."/>
            <person name="Lee C.E."/>
            <person name="Colbourne J.K."/>
            <person name="Biales A."/>
            <person name="Johnston J.S."/>
            <person name="Wellborn G.A."/>
            <person name="Rosendale A.J."/>
            <person name="Cridge A.G."/>
            <person name="Munoz-Torres M.C."/>
            <person name="Bain P.A."/>
            <person name="Manny A.R."/>
            <person name="Major K.M."/>
            <person name="Lambert F.N."/>
            <person name="Vulpe C.D."/>
            <person name="Tuck P."/>
            <person name="Blalock B.J."/>
            <person name="Lin Y.-Y."/>
            <person name="Smith M.E."/>
            <person name="Ochoa-Acuna H."/>
            <person name="Chen M.-J.M."/>
            <person name="Childers C.P."/>
            <person name="Qu J."/>
            <person name="Dugan S."/>
            <person name="Lee S.L."/>
            <person name="Chao H."/>
            <person name="Dinh H."/>
            <person name="Han Y."/>
            <person name="Doddapaneni H."/>
            <person name="Worley K.C."/>
            <person name="Muzny D.M."/>
            <person name="Gibbs R.A."/>
            <person name="Richards S."/>
        </authorList>
    </citation>
    <scope>NUCLEOTIDE SEQUENCE</scope>
    <source>
        <strain evidence="2">HAZT.00-mixed</strain>
        <tissue evidence="2">Whole organism</tissue>
    </source>
</reference>
<name>A0A6A0GU33_HYAAZ</name>
<gene>
    <name evidence="2" type="ORF">HAZT_HAZT009193</name>
</gene>
<dbReference type="AlphaFoldDB" id="A0A6A0GU33"/>
<dbReference type="Gene3D" id="1.10.1520.10">
    <property type="entry name" value="Ribonuclease III domain"/>
    <property type="match status" value="1"/>
</dbReference>
<organism evidence="2">
    <name type="scientific">Hyalella azteca</name>
    <name type="common">Amphipod</name>
    <dbReference type="NCBI Taxonomy" id="294128"/>
    <lineage>
        <taxon>Eukaryota</taxon>
        <taxon>Metazoa</taxon>
        <taxon>Ecdysozoa</taxon>
        <taxon>Arthropoda</taxon>
        <taxon>Crustacea</taxon>
        <taxon>Multicrustacea</taxon>
        <taxon>Malacostraca</taxon>
        <taxon>Eumalacostraca</taxon>
        <taxon>Peracarida</taxon>
        <taxon>Amphipoda</taxon>
        <taxon>Senticaudata</taxon>
        <taxon>Talitrida</taxon>
        <taxon>Talitroidea</taxon>
        <taxon>Hyalellidae</taxon>
        <taxon>Hyalella</taxon>
    </lineage>
</organism>
<reference evidence="2" key="2">
    <citation type="journal article" date="2018" name="Environ. Sci. Technol.">
        <title>The Toxicogenome of Hyalella azteca: A Model for Sediment Ecotoxicology and Evolutionary Toxicology.</title>
        <authorList>
            <person name="Poynton H.C."/>
            <person name="Hasenbein S."/>
            <person name="Benoit J.B."/>
            <person name="Sepulveda M.S."/>
            <person name="Poelchau M.F."/>
            <person name="Hughes D.S.T."/>
            <person name="Murali S.C."/>
            <person name="Chen S."/>
            <person name="Glastad K.M."/>
            <person name="Goodisman M.A.D."/>
            <person name="Werren J.H."/>
            <person name="Vineis J.H."/>
            <person name="Bowen J.L."/>
            <person name="Friedrich M."/>
            <person name="Jones J."/>
            <person name="Robertson H.M."/>
            <person name="Feyereisen R."/>
            <person name="Mechler-Hickson A."/>
            <person name="Mathers N."/>
            <person name="Lee C.E."/>
            <person name="Colbourne J.K."/>
            <person name="Biales A."/>
            <person name="Johnston J.S."/>
            <person name="Wellborn G.A."/>
            <person name="Rosendale A.J."/>
            <person name="Cridge A.G."/>
            <person name="Munoz-Torres M.C."/>
            <person name="Bain P.A."/>
            <person name="Manny A.R."/>
            <person name="Major K.M."/>
            <person name="Lambert F.N."/>
            <person name="Vulpe C.D."/>
            <person name="Tuck P."/>
            <person name="Blalock B.J."/>
            <person name="Lin Y.Y."/>
            <person name="Smith M.E."/>
            <person name="Ochoa-Acuna H."/>
            <person name="Chen M.M."/>
            <person name="Childers C.P."/>
            <person name="Qu J."/>
            <person name="Dugan S."/>
            <person name="Lee S.L."/>
            <person name="Chao H."/>
            <person name="Dinh H."/>
            <person name="Han Y."/>
            <person name="Doddapaneni H."/>
            <person name="Worley K.C."/>
            <person name="Muzny D.M."/>
            <person name="Gibbs R.A."/>
            <person name="Richards S."/>
        </authorList>
    </citation>
    <scope>NUCLEOTIDE SEQUENCE</scope>
    <source>
        <strain evidence="2">HAZT.00-mixed</strain>
        <tissue evidence="2">Whole organism</tissue>
    </source>
</reference>
<dbReference type="PANTHER" id="PTHR13743:SF162">
    <property type="entry name" value="NEUROBEACHIN"/>
    <property type="match status" value="1"/>
</dbReference>
<dbReference type="PROSITE" id="PS50197">
    <property type="entry name" value="BEACH"/>
    <property type="match status" value="1"/>
</dbReference>
<dbReference type="GO" id="GO:0006396">
    <property type="term" value="P:RNA processing"/>
    <property type="evidence" value="ECO:0007669"/>
    <property type="project" value="InterPro"/>
</dbReference>
<accession>A0A6A0GU33</accession>
<evidence type="ECO:0000313" key="2">
    <source>
        <dbReference type="EMBL" id="KAA0188558.1"/>
    </source>
</evidence>
<dbReference type="Pfam" id="PF02138">
    <property type="entry name" value="Beach"/>
    <property type="match status" value="1"/>
</dbReference>
<dbReference type="GO" id="GO:0016020">
    <property type="term" value="C:membrane"/>
    <property type="evidence" value="ECO:0007669"/>
    <property type="project" value="TreeGrafter"/>
</dbReference>
<dbReference type="InterPro" id="IPR036372">
    <property type="entry name" value="BEACH_dom_sf"/>
</dbReference>
<comment type="caution">
    <text evidence="2">The sequence shown here is derived from an EMBL/GenBank/DDBJ whole genome shotgun (WGS) entry which is preliminary data.</text>
</comment>
<dbReference type="InterPro" id="IPR000409">
    <property type="entry name" value="BEACH_dom"/>
</dbReference>
<dbReference type="GO" id="GO:0004525">
    <property type="term" value="F:ribonuclease III activity"/>
    <property type="evidence" value="ECO:0007669"/>
    <property type="project" value="InterPro"/>
</dbReference>
<dbReference type="EMBL" id="JQDR03014173">
    <property type="protein sequence ID" value="KAA0188558.1"/>
    <property type="molecule type" value="Genomic_DNA"/>
</dbReference>
<dbReference type="Gene3D" id="1.10.1540.10">
    <property type="entry name" value="BEACH domain"/>
    <property type="match status" value="1"/>
</dbReference>
<dbReference type="InterPro" id="IPR050865">
    <property type="entry name" value="BEACH_Domain"/>
</dbReference>
<dbReference type="Proteomes" id="UP000711488">
    <property type="component" value="Unassembled WGS sequence"/>
</dbReference>
<dbReference type="PANTHER" id="PTHR13743">
    <property type="entry name" value="BEIGE/BEACH-RELATED"/>
    <property type="match status" value="1"/>
</dbReference>